<dbReference type="AlphaFoldDB" id="A0A1I2D239"/>
<dbReference type="RefSeq" id="WP_093918590.1">
    <property type="nucleotide sequence ID" value="NZ_FONW01000001.1"/>
</dbReference>
<sequence>MKLFKEKVVVLISFVMMQSLKKYSACLLVLIFIFPIFFQAGHRFVHIHEHEQEHRHCTSGCHQEQSNSNGLNLETPAEECLVCEYEFTTFHVQPSLSVHFYKPWAFHSLIIAATGQPHTSSQICLSLRAPPAWA</sequence>
<keyword evidence="2" id="KW-1185">Reference proteome</keyword>
<dbReference type="STRING" id="655355.SAMN05216283_101892"/>
<dbReference type="Proteomes" id="UP000198964">
    <property type="component" value="Unassembled WGS sequence"/>
</dbReference>
<accession>A0A1I2D239</accession>
<reference evidence="1 2" key="1">
    <citation type="submission" date="2016-10" db="EMBL/GenBank/DDBJ databases">
        <authorList>
            <person name="de Groot N.N."/>
        </authorList>
    </citation>
    <scope>NUCLEOTIDE SEQUENCE [LARGE SCALE GENOMIC DNA]</scope>
    <source>
        <strain evidence="1 2">CGMCC 1.9156</strain>
    </source>
</reference>
<dbReference type="EMBL" id="FONW01000001">
    <property type="protein sequence ID" value="SFE74050.1"/>
    <property type="molecule type" value="Genomic_DNA"/>
</dbReference>
<evidence type="ECO:0000313" key="1">
    <source>
        <dbReference type="EMBL" id="SFE74050.1"/>
    </source>
</evidence>
<gene>
    <name evidence="1" type="ORF">SAMN05216283_101892</name>
</gene>
<name>A0A1I2D239_9BACT</name>
<proteinExistence type="predicted"/>
<protein>
    <submittedName>
        <fullName evidence="1">Uncharacterized protein</fullName>
    </submittedName>
</protein>
<organism evidence="1 2">
    <name type="scientific">Sunxiuqinia elliptica</name>
    <dbReference type="NCBI Taxonomy" id="655355"/>
    <lineage>
        <taxon>Bacteria</taxon>
        <taxon>Pseudomonadati</taxon>
        <taxon>Bacteroidota</taxon>
        <taxon>Bacteroidia</taxon>
        <taxon>Marinilabiliales</taxon>
        <taxon>Prolixibacteraceae</taxon>
        <taxon>Sunxiuqinia</taxon>
    </lineage>
</organism>
<evidence type="ECO:0000313" key="2">
    <source>
        <dbReference type="Proteomes" id="UP000198964"/>
    </source>
</evidence>